<dbReference type="Pfam" id="PF13472">
    <property type="entry name" value="Lipase_GDSL_2"/>
    <property type="match status" value="1"/>
</dbReference>
<dbReference type="PANTHER" id="PTHR37981">
    <property type="entry name" value="LIPASE 2"/>
    <property type="match status" value="1"/>
</dbReference>
<accession>A0A4R1BW96</accession>
<feature type="disulfide bond" evidence="1">
    <location>
        <begin position="64"/>
        <end position="88"/>
    </location>
</feature>
<dbReference type="EMBL" id="SJZJ01000029">
    <property type="protein sequence ID" value="TCJ21817.1"/>
    <property type="molecule type" value="Genomic_DNA"/>
</dbReference>
<evidence type="ECO:0000313" key="5">
    <source>
        <dbReference type="Proteomes" id="UP000295453"/>
    </source>
</evidence>
<evidence type="ECO:0000256" key="1">
    <source>
        <dbReference type="PIRSR" id="PIRSR637460-2"/>
    </source>
</evidence>
<evidence type="ECO:0000256" key="2">
    <source>
        <dbReference type="SAM" id="SignalP"/>
    </source>
</evidence>
<name>A0A4R1BW96_9ACTN</name>
<reference evidence="4 5" key="1">
    <citation type="submission" date="2019-03" db="EMBL/GenBank/DDBJ databases">
        <authorList>
            <person name="Kim M.K.M."/>
        </authorList>
    </citation>
    <scope>NUCLEOTIDE SEQUENCE [LARGE SCALE GENOMIC DNA]</scope>
    <source>
        <strain evidence="4 5">18JY15-6</strain>
    </source>
</reference>
<dbReference type="PANTHER" id="PTHR37981:SF1">
    <property type="entry name" value="SGNH HYDROLASE-TYPE ESTERASE DOMAIN-CONTAINING PROTEIN"/>
    <property type="match status" value="1"/>
</dbReference>
<comment type="caution">
    <text evidence="4">The sequence shown here is derived from an EMBL/GenBank/DDBJ whole genome shotgun (WGS) entry which is preliminary data.</text>
</comment>
<dbReference type="Proteomes" id="UP000295453">
    <property type="component" value="Unassembled WGS sequence"/>
</dbReference>
<dbReference type="GO" id="GO:0019433">
    <property type="term" value="P:triglyceride catabolic process"/>
    <property type="evidence" value="ECO:0007669"/>
    <property type="project" value="TreeGrafter"/>
</dbReference>
<dbReference type="InterPro" id="IPR013830">
    <property type="entry name" value="SGNH_hydro"/>
</dbReference>
<dbReference type="SUPFAM" id="SSF52266">
    <property type="entry name" value="SGNH hydrolase"/>
    <property type="match status" value="1"/>
</dbReference>
<keyword evidence="5" id="KW-1185">Reference proteome</keyword>
<evidence type="ECO:0000259" key="3">
    <source>
        <dbReference type="Pfam" id="PF13472"/>
    </source>
</evidence>
<keyword evidence="2" id="KW-0732">Signal</keyword>
<keyword evidence="4" id="KW-0378">Hydrolase</keyword>
<dbReference type="CDD" id="cd01823">
    <property type="entry name" value="SEST_like"/>
    <property type="match status" value="1"/>
</dbReference>
<keyword evidence="1" id="KW-1015">Disulfide bond</keyword>
<feature type="signal peptide" evidence="2">
    <location>
        <begin position="1"/>
        <end position="23"/>
    </location>
</feature>
<gene>
    <name evidence="4" type="ORF">EPD65_14190</name>
</gene>
<feature type="chain" id="PRO_5038721031" evidence="2">
    <location>
        <begin position="24"/>
        <end position="293"/>
    </location>
</feature>
<feature type="disulfide bond" evidence="1">
    <location>
        <begin position="139"/>
        <end position="152"/>
    </location>
</feature>
<protein>
    <submittedName>
        <fullName evidence="4">SGNH/GDSL hydrolase family protein</fullName>
    </submittedName>
</protein>
<dbReference type="InterPro" id="IPR036514">
    <property type="entry name" value="SGNH_hydro_sf"/>
</dbReference>
<dbReference type="GO" id="GO:0004806">
    <property type="term" value="F:triacylglycerol lipase activity"/>
    <property type="evidence" value="ECO:0007669"/>
    <property type="project" value="TreeGrafter"/>
</dbReference>
<feature type="domain" description="SGNH hydrolase-type esterase" evidence="3">
    <location>
        <begin position="44"/>
        <end position="259"/>
    </location>
</feature>
<evidence type="ECO:0000313" key="4">
    <source>
        <dbReference type="EMBL" id="TCJ21817.1"/>
    </source>
</evidence>
<dbReference type="OrthoDB" id="5503950at2"/>
<feature type="disulfide bond" evidence="1">
    <location>
        <begin position="206"/>
        <end position="255"/>
    </location>
</feature>
<dbReference type="InterPro" id="IPR037460">
    <property type="entry name" value="SEST-like"/>
</dbReference>
<organism evidence="4 5">
    <name type="scientific">Nocardioides jejuensis</name>
    <dbReference type="NCBI Taxonomy" id="2502782"/>
    <lineage>
        <taxon>Bacteria</taxon>
        <taxon>Bacillati</taxon>
        <taxon>Actinomycetota</taxon>
        <taxon>Actinomycetes</taxon>
        <taxon>Propionibacteriales</taxon>
        <taxon>Nocardioidaceae</taxon>
        <taxon>Nocardioides</taxon>
    </lineage>
</organism>
<proteinExistence type="predicted"/>
<dbReference type="PROSITE" id="PS51257">
    <property type="entry name" value="PROKAR_LIPOPROTEIN"/>
    <property type="match status" value="1"/>
</dbReference>
<dbReference type="Gene3D" id="3.40.50.1110">
    <property type="entry name" value="SGNH hydrolase"/>
    <property type="match status" value="1"/>
</dbReference>
<sequence length="293" mass="31189">MTMRTTFARVAVAATLVSLTACGGATPGPQPSANDRRYYDQYVALGDTYTAAPAVGTVSIDDVCVRSGINYPHLIARSLGSSLDDVSCTNAEVASLQDPQVVDQTTFPAQLDAVGPRTDLVTVGMGAAPAAIGAWFQTCPSLHDQDPTGSPCRDHFRHDDGDEVVTILRNGRKQLTASLNAIHKKAPEARVIVIGYPAIFPAKGDCPDAINLTPDDMRYAHSGLLYLNKTLKQAAAKGGAEFIDTYAATKGHDICAADPWIQGKKEELGVALSYSPHAEEQRAVADLVIRLLR</sequence>
<dbReference type="AlphaFoldDB" id="A0A4R1BW96"/>